<organism evidence="2">
    <name type="scientific">bioreactor metagenome</name>
    <dbReference type="NCBI Taxonomy" id="1076179"/>
    <lineage>
        <taxon>unclassified sequences</taxon>
        <taxon>metagenomes</taxon>
        <taxon>ecological metagenomes</taxon>
    </lineage>
</organism>
<gene>
    <name evidence="2" type="ORF">SDC9_185258</name>
</gene>
<sequence length="68" mass="7545">MKVVNRLRRLYPTGTRVILEKMEDPFTKLKPGDGGTVLYVDDAAGVHINWDNGSSLAAIFGVDEIRKV</sequence>
<feature type="domain" description="DUF4314" evidence="1">
    <location>
        <begin position="2"/>
        <end position="68"/>
    </location>
</feature>
<comment type="caution">
    <text evidence="2">The sequence shown here is derived from an EMBL/GenBank/DDBJ whole genome shotgun (WGS) entry which is preliminary data.</text>
</comment>
<dbReference type="Pfam" id="PF14192">
    <property type="entry name" value="DUF4314"/>
    <property type="match status" value="1"/>
</dbReference>
<dbReference type="EMBL" id="VSSQ01092563">
    <property type="protein sequence ID" value="MPN37737.1"/>
    <property type="molecule type" value="Genomic_DNA"/>
</dbReference>
<proteinExistence type="predicted"/>
<name>A0A645HFB9_9ZZZZ</name>
<protein>
    <recommendedName>
        <fullName evidence="1">DUF4314 domain-containing protein</fullName>
    </recommendedName>
</protein>
<dbReference type="InterPro" id="IPR025463">
    <property type="entry name" value="DUF4314"/>
</dbReference>
<evidence type="ECO:0000313" key="2">
    <source>
        <dbReference type="EMBL" id="MPN37737.1"/>
    </source>
</evidence>
<dbReference type="AlphaFoldDB" id="A0A645HFB9"/>
<evidence type="ECO:0000259" key="1">
    <source>
        <dbReference type="Pfam" id="PF14192"/>
    </source>
</evidence>
<accession>A0A645HFB9</accession>
<reference evidence="2" key="1">
    <citation type="submission" date="2019-08" db="EMBL/GenBank/DDBJ databases">
        <authorList>
            <person name="Kucharzyk K."/>
            <person name="Murdoch R.W."/>
            <person name="Higgins S."/>
            <person name="Loffler F."/>
        </authorList>
    </citation>
    <scope>NUCLEOTIDE SEQUENCE</scope>
</reference>